<accession>A0AAV9GRQ6</accession>
<keyword evidence="3" id="KW-1185">Reference proteome</keyword>
<dbReference type="Proteomes" id="UP001321760">
    <property type="component" value="Unassembled WGS sequence"/>
</dbReference>
<gene>
    <name evidence="2" type="ORF">QBC34DRAFT_460911</name>
</gene>
<evidence type="ECO:0000313" key="3">
    <source>
        <dbReference type="Proteomes" id="UP001321760"/>
    </source>
</evidence>
<dbReference type="PANTHER" id="PTHR35605">
    <property type="entry name" value="ECP2 EFFECTOR PROTEIN DOMAIN-CONTAINING PROTEIN-RELATED"/>
    <property type="match status" value="1"/>
</dbReference>
<protein>
    <recommendedName>
        <fullName evidence="4">Secreted protein</fullName>
    </recommendedName>
</protein>
<dbReference type="AlphaFoldDB" id="A0AAV9GRQ6"/>
<evidence type="ECO:0000313" key="2">
    <source>
        <dbReference type="EMBL" id="KAK4450465.1"/>
    </source>
</evidence>
<evidence type="ECO:0008006" key="4">
    <source>
        <dbReference type="Google" id="ProtNLM"/>
    </source>
</evidence>
<keyword evidence="1" id="KW-0732">Signal</keyword>
<evidence type="ECO:0000256" key="1">
    <source>
        <dbReference type="SAM" id="SignalP"/>
    </source>
</evidence>
<comment type="caution">
    <text evidence="2">The sequence shown here is derived from an EMBL/GenBank/DDBJ whole genome shotgun (WGS) entry which is preliminary data.</text>
</comment>
<dbReference type="PANTHER" id="PTHR35605:SF1">
    <property type="entry name" value="ECP2 EFFECTOR PROTEIN DOMAIN-CONTAINING PROTEIN-RELATED"/>
    <property type="match status" value="1"/>
</dbReference>
<sequence length="208" mass="22519">MVQISTLLAAALSSGVLVSASPAFAGDADLARRAYTVETGPIQWRGELEEGGEVVQLSGSSFEDIEVQAKAINPTFTIFDNSTAAIEARDSRIAARQTEAIHCGWPPGWSHTKDFTALHYGIEYLRGIKGDCRGRPGPGACDRVSCSWGSAIFYCNDNRHEIWEPCRWIGDVAAAIVSRCGDQGHNGRTLGQAFDRRQWNTIVAGSDC</sequence>
<proteinExistence type="predicted"/>
<reference evidence="2" key="1">
    <citation type="journal article" date="2023" name="Mol. Phylogenet. Evol.">
        <title>Genome-scale phylogeny and comparative genomics of the fungal order Sordariales.</title>
        <authorList>
            <person name="Hensen N."/>
            <person name="Bonometti L."/>
            <person name="Westerberg I."/>
            <person name="Brannstrom I.O."/>
            <person name="Guillou S."/>
            <person name="Cros-Aarteil S."/>
            <person name="Calhoun S."/>
            <person name="Haridas S."/>
            <person name="Kuo A."/>
            <person name="Mondo S."/>
            <person name="Pangilinan J."/>
            <person name="Riley R."/>
            <person name="LaButti K."/>
            <person name="Andreopoulos B."/>
            <person name="Lipzen A."/>
            <person name="Chen C."/>
            <person name="Yan M."/>
            <person name="Daum C."/>
            <person name="Ng V."/>
            <person name="Clum A."/>
            <person name="Steindorff A."/>
            <person name="Ohm R.A."/>
            <person name="Martin F."/>
            <person name="Silar P."/>
            <person name="Natvig D.O."/>
            <person name="Lalanne C."/>
            <person name="Gautier V."/>
            <person name="Ament-Velasquez S.L."/>
            <person name="Kruys A."/>
            <person name="Hutchinson M.I."/>
            <person name="Powell A.J."/>
            <person name="Barry K."/>
            <person name="Miller A.N."/>
            <person name="Grigoriev I.V."/>
            <person name="Debuchy R."/>
            <person name="Gladieux P."/>
            <person name="Hiltunen Thoren M."/>
            <person name="Johannesson H."/>
        </authorList>
    </citation>
    <scope>NUCLEOTIDE SEQUENCE</scope>
    <source>
        <strain evidence="2">PSN243</strain>
    </source>
</reference>
<organism evidence="2 3">
    <name type="scientific">Podospora aff. communis PSN243</name>
    <dbReference type="NCBI Taxonomy" id="3040156"/>
    <lineage>
        <taxon>Eukaryota</taxon>
        <taxon>Fungi</taxon>
        <taxon>Dikarya</taxon>
        <taxon>Ascomycota</taxon>
        <taxon>Pezizomycotina</taxon>
        <taxon>Sordariomycetes</taxon>
        <taxon>Sordariomycetidae</taxon>
        <taxon>Sordariales</taxon>
        <taxon>Podosporaceae</taxon>
        <taxon>Podospora</taxon>
    </lineage>
</organism>
<name>A0AAV9GRQ6_9PEZI</name>
<feature type="chain" id="PRO_5044012646" description="Secreted protein" evidence="1">
    <location>
        <begin position="21"/>
        <end position="208"/>
    </location>
</feature>
<feature type="signal peptide" evidence="1">
    <location>
        <begin position="1"/>
        <end position="20"/>
    </location>
</feature>
<dbReference type="EMBL" id="MU865932">
    <property type="protein sequence ID" value="KAK4450465.1"/>
    <property type="molecule type" value="Genomic_DNA"/>
</dbReference>
<reference evidence="2" key="2">
    <citation type="submission" date="2023-05" db="EMBL/GenBank/DDBJ databases">
        <authorList>
            <consortium name="Lawrence Berkeley National Laboratory"/>
            <person name="Steindorff A."/>
            <person name="Hensen N."/>
            <person name="Bonometti L."/>
            <person name="Westerberg I."/>
            <person name="Brannstrom I.O."/>
            <person name="Guillou S."/>
            <person name="Cros-Aarteil S."/>
            <person name="Calhoun S."/>
            <person name="Haridas S."/>
            <person name="Kuo A."/>
            <person name="Mondo S."/>
            <person name="Pangilinan J."/>
            <person name="Riley R."/>
            <person name="Labutti K."/>
            <person name="Andreopoulos B."/>
            <person name="Lipzen A."/>
            <person name="Chen C."/>
            <person name="Yanf M."/>
            <person name="Daum C."/>
            <person name="Ng V."/>
            <person name="Clum A."/>
            <person name="Ohm R."/>
            <person name="Martin F."/>
            <person name="Silar P."/>
            <person name="Natvig D."/>
            <person name="Lalanne C."/>
            <person name="Gautier V."/>
            <person name="Ament-Velasquez S.L."/>
            <person name="Kruys A."/>
            <person name="Hutchinson M.I."/>
            <person name="Powell A.J."/>
            <person name="Barry K."/>
            <person name="Miller A.N."/>
            <person name="Grigoriev I.V."/>
            <person name="Debuchy R."/>
            <person name="Gladieux P."/>
            <person name="Thoren M.H."/>
            <person name="Johannesson H."/>
        </authorList>
    </citation>
    <scope>NUCLEOTIDE SEQUENCE</scope>
    <source>
        <strain evidence="2">PSN243</strain>
    </source>
</reference>